<evidence type="ECO:0000313" key="2">
    <source>
        <dbReference type="EMBL" id="OBZ73871.1"/>
    </source>
</evidence>
<accession>A0A1C7MAF6</accession>
<evidence type="ECO:0000256" key="1">
    <source>
        <dbReference type="SAM" id="MobiDB-lite"/>
    </source>
</evidence>
<organism evidence="2 3">
    <name type="scientific">Grifola frondosa</name>
    <name type="common">Maitake</name>
    <name type="synonym">Polyporus frondosus</name>
    <dbReference type="NCBI Taxonomy" id="5627"/>
    <lineage>
        <taxon>Eukaryota</taxon>
        <taxon>Fungi</taxon>
        <taxon>Dikarya</taxon>
        <taxon>Basidiomycota</taxon>
        <taxon>Agaricomycotina</taxon>
        <taxon>Agaricomycetes</taxon>
        <taxon>Polyporales</taxon>
        <taxon>Grifolaceae</taxon>
        <taxon>Grifola</taxon>
    </lineage>
</organism>
<feature type="compositionally biased region" description="Polar residues" evidence="1">
    <location>
        <begin position="57"/>
        <end position="68"/>
    </location>
</feature>
<sequence length="68" mass="7472">MKAPLLTLTPEELLSISPEVRAKYRDAVTPRAFKPRTNQSQLADIIEDDTDELPDVANSSSHIPPASN</sequence>
<dbReference type="EMBL" id="LUGG01000006">
    <property type="protein sequence ID" value="OBZ73871.1"/>
    <property type="molecule type" value="Genomic_DNA"/>
</dbReference>
<proteinExistence type="predicted"/>
<gene>
    <name evidence="2" type="ORF">A0H81_05913</name>
</gene>
<comment type="caution">
    <text evidence="2">The sequence shown here is derived from an EMBL/GenBank/DDBJ whole genome shotgun (WGS) entry which is preliminary data.</text>
</comment>
<keyword evidence="3" id="KW-1185">Reference proteome</keyword>
<feature type="region of interest" description="Disordered" evidence="1">
    <location>
        <begin position="46"/>
        <end position="68"/>
    </location>
</feature>
<name>A0A1C7MAF6_GRIFR</name>
<evidence type="ECO:0000313" key="3">
    <source>
        <dbReference type="Proteomes" id="UP000092993"/>
    </source>
</evidence>
<protein>
    <submittedName>
        <fullName evidence="2">Uncharacterized protein</fullName>
    </submittedName>
</protein>
<reference evidence="2 3" key="1">
    <citation type="submission" date="2016-03" db="EMBL/GenBank/DDBJ databases">
        <title>Whole genome sequencing of Grifola frondosa 9006-11.</title>
        <authorList>
            <person name="Min B."/>
            <person name="Park H."/>
            <person name="Kim J.-G."/>
            <person name="Cho H."/>
            <person name="Oh Y.-L."/>
            <person name="Kong W.-S."/>
            <person name="Choi I.-G."/>
        </authorList>
    </citation>
    <scope>NUCLEOTIDE SEQUENCE [LARGE SCALE GENOMIC DNA]</scope>
    <source>
        <strain evidence="2 3">9006-11</strain>
    </source>
</reference>
<dbReference type="Proteomes" id="UP000092993">
    <property type="component" value="Unassembled WGS sequence"/>
</dbReference>
<dbReference type="AlphaFoldDB" id="A0A1C7MAF6"/>